<dbReference type="Proteomes" id="UP000474159">
    <property type="component" value="Unassembled WGS sequence"/>
</dbReference>
<reference evidence="1 2" key="1">
    <citation type="submission" date="2019-09" db="EMBL/GenBank/DDBJ databases">
        <title>YIM 48816 draft genome.</title>
        <authorList>
            <person name="Jiang L."/>
        </authorList>
    </citation>
    <scope>NUCLEOTIDE SEQUENCE [LARGE SCALE GENOMIC DNA]</scope>
    <source>
        <strain evidence="1 2">YIM 48816</strain>
    </source>
</reference>
<sequence length="89" mass="9944">MHSDLEHARRNWERAIEIVSQLERGPGRETGGATRHEAERHVARLRAVIAQGRVMALERSHHAHMACEEAPASYLWSQVSGRGQGGRAL</sequence>
<dbReference type="OrthoDB" id="8005060at2"/>
<organism evidence="1 2">
    <name type="scientific">Methylobacterium soli</name>
    <dbReference type="NCBI Taxonomy" id="553447"/>
    <lineage>
        <taxon>Bacteria</taxon>
        <taxon>Pseudomonadati</taxon>
        <taxon>Pseudomonadota</taxon>
        <taxon>Alphaproteobacteria</taxon>
        <taxon>Hyphomicrobiales</taxon>
        <taxon>Methylobacteriaceae</taxon>
        <taxon>Methylobacterium</taxon>
    </lineage>
</organism>
<evidence type="ECO:0000313" key="2">
    <source>
        <dbReference type="Proteomes" id="UP000474159"/>
    </source>
</evidence>
<dbReference type="AlphaFoldDB" id="A0A6L3SS32"/>
<proteinExistence type="predicted"/>
<dbReference type="EMBL" id="VZZK01000032">
    <property type="protein sequence ID" value="KAB1075958.1"/>
    <property type="molecule type" value="Genomic_DNA"/>
</dbReference>
<protein>
    <submittedName>
        <fullName evidence="1">Uncharacterized protein</fullName>
    </submittedName>
</protein>
<accession>A0A6L3SS32</accession>
<name>A0A6L3SS32_9HYPH</name>
<evidence type="ECO:0000313" key="1">
    <source>
        <dbReference type="EMBL" id="KAB1075958.1"/>
    </source>
</evidence>
<keyword evidence="2" id="KW-1185">Reference proteome</keyword>
<gene>
    <name evidence="1" type="ORF">F6X53_24335</name>
</gene>
<comment type="caution">
    <text evidence="1">The sequence shown here is derived from an EMBL/GenBank/DDBJ whole genome shotgun (WGS) entry which is preliminary data.</text>
</comment>